<dbReference type="RefSeq" id="WP_184728333.1">
    <property type="nucleotide sequence ID" value="NZ_JACHIW010000001.1"/>
</dbReference>
<keyword evidence="3" id="KW-0540">Nuclease</keyword>
<evidence type="ECO:0000256" key="5">
    <source>
        <dbReference type="ARBA" id="ARBA00022741"/>
    </source>
</evidence>
<dbReference type="PROSITE" id="PS51643">
    <property type="entry name" value="HD_CAS3"/>
    <property type="match status" value="1"/>
</dbReference>
<dbReference type="SUPFAM" id="SSF52540">
    <property type="entry name" value="P-loop containing nucleoside triphosphate hydrolases"/>
    <property type="match status" value="1"/>
</dbReference>
<dbReference type="GO" id="GO:0016787">
    <property type="term" value="F:hydrolase activity"/>
    <property type="evidence" value="ECO:0007669"/>
    <property type="project" value="UniProtKB-KW"/>
</dbReference>
<evidence type="ECO:0000313" key="13">
    <source>
        <dbReference type="Proteomes" id="UP000584374"/>
    </source>
</evidence>
<accession>A0A840QFW8</accession>
<keyword evidence="13" id="KW-1185">Reference proteome</keyword>
<dbReference type="GO" id="GO:0004519">
    <property type="term" value="F:endonuclease activity"/>
    <property type="evidence" value="ECO:0007669"/>
    <property type="project" value="UniProtKB-KW"/>
</dbReference>
<keyword evidence="5" id="KW-0547">Nucleotide-binding</keyword>
<dbReference type="EC" id="3.1.-.-" evidence="12"/>
<dbReference type="AlphaFoldDB" id="A0A840QFW8"/>
<protein>
    <submittedName>
        <fullName evidence="12">CRISPR-associated endonuclease/helicase Cas3</fullName>
        <ecNumber evidence="12">3.1.-.-</ecNumber>
        <ecNumber evidence="12">3.6.4.-</ecNumber>
    </submittedName>
</protein>
<keyword evidence="7 12" id="KW-0347">Helicase</keyword>
<evidence type="ECO:0000256" key="1">
    <source>
        <dbReference type="ARBA" id="ARBA00006847"/>
    </source>
</evidence>
<dbReference type="Pfam" id="PF18019">
    <property type="entry name" value="Cas3_HD"/>
    <property type="match status" value="1"/>
</dbReference>
<evidence type="ECO:0000256" key="3">
    <source>
        <dbReference type="ARBA" id="ARBA00022722"/>
    </source>
</evidence>
<reference evidence="12 13" key="1">
    <citation type="submission" date="2020-08" db="EMBL/GenBank/DDBJ databases">
        <title>Sequencing the genomes of 1000 actinobacteria strains.</title>
        <authorList>
            <person name="Klenk H.-P."/>
        </authorList>
    </citation>
    <scope>NUCLEOTIDE SEQUENCE [LARGE SCALE GENOMIC DNA]</scope>
    <source>
        <strain evidence="12 13">DSM 45584</strain>
    </source>
</reference>
<dbReference type="GO" id="GO:0004386">
    <property type="term" value="F:helicase activity"/>
    <property type="evidence" value="ECO:0007669"/>
    <property type="project" value="UniProtKB-KW"/>
</dbReference>
<comment type="similarity">
    <text evidence="1">In the N-terminal section; belongs to the CRISPR-associated nuclease Cas3-HD family.</text>
</comment>
<keyword evidence="12" id="KW-0255">Endonuclease</keyword>
<dbReference type="Pfam" id="PF22590">
    <property type="entry name" value="Cas3-like_C_2"/>
    <property type="match status" value="1"/>
</dbReference>
<feature type="region of interest" description="Disordered" evidence="10">
    <location>
        <begin position="778"/>
        <end position="808"/>
    </location>
</feature>
<dbReference type="EC" id="3.6.4.-" evidence="12"/>
<evidence type="ECO:0000256" key="7">
    <source>
        <dbReference type="ARBA" id="ARBA00022806"/>
    </source>
</evidence>
<organism evidence="12 13">
    <name type="scientific">Saccharopolyspora phatthalungensis</name>
    <dbReference type="NCBI Taxonomy" id="664693"/>
    <lineage>
        <taxon>Bacteria</taxon>
        <taxon>Bacillati</taxon>
        <taxon>Actinomycetota</taxon>
        <taxon>Actinomycetes</taxon>
        <taxon>Pseudonocardiales</taxon>
        <taxon>Pseudonocardiaceae</taxon>
        <taxon>Saccharopolyspora</taxon>
    </lineage>
</organism>
<feature type="domain" description="HD Cas3-type" evidence="11">
    <location>
        <begin position="29"/>
        <end position="235"/>
    </location>
</feature>
<dbReference type="Gene3D" id="3.40.50.300">
    <property type="entry name" value="P-loop containing nucleotide triphosphate hydrolases"/>
    <property type="match status" value="2"/>
</dbReference>
<comment type="similarity">
    <text evidence="2">In the central section; belongs to the CRISPR-associated helicase Cas3 family.</text>
</comment>
<keyword evidence="9" id="KW-0051">Antiviral defense</keyword>
<dbReference type="CDD" id="cd09641">
    <property type="entry name" value="Cas3''_I"/>
    <property type="match status" value="1"/>
</dbReference>
<dbReference type="Gene3D" id="1.10.3210.30">
    <property type="match status" value="1"/>
</dbReference>
<keyword evidence="8" id="KW-0067">ATP-binding</keyword>
<dbReference type="NCBIfam" id="TIGR01596">
    <property type="entry name" value="cas3_HD"/>
    <property type="match status" value="1"/>
</dbReference>
<dbReference type="EMBL" id="JACHIW010000001">
    <property type="protein sequence ID" value="MBB5157385.1"/>
    <property type="molecule type" value="Genomic_DNA"/>
</dbReference>
<evidence type="ECO:0000256" key="4">
    <source>
        <dbReference type="ARBA" id="ARBA00022723"/>
    </source>
</evidence>
<dbReference type="InterPro" id="IPR027417">
    <property type="entry name" value="P-loop_NTPase"/>
</dbReference>
<dbReference type="InterPro" id="IPR006483">
    <property type="entry name" value="CRISPR-assoc_Cas3_HD"/>
</dbReference>
<sequence>MSLGAAGEGGVAPAGLLAAVTAPWAKEGKTGTPHPLVCHAIDTAAVAELLYPVMLGPQVRAELESGLAPLGDVWRWVAVSCGLHDLGKVSPVFQAQCAEIAIERMGNRAAGAIRRAQVATGRKPRKDLDHGLATAAHFYLRLQQWGARREVADAVACAVGGHHGWLPDRFTIRQAIAARAHLGGESWGRLRDATVETVVGLWGLPLPQELPWKAVRVSLVAALGLAGLTTISDWIASGRARFPWCPEVTDLVAYHRESREQAQRVVAGFGWVPWRPAETGFQALFGESPRWLQVTVQSLVEGRTRPGVLVIEAPTGEGKTKAGLQAAASMVRALSLSGIYAALPTRATGKQFYDEVNELLVRTGCSLRAVPVHGLALQQVRAEQAGQDASIMPEDLGSDLGEEQARAERIAAREWFAMNRGLLAPIGVGTVDQALRGVVRSRHTFVRLTSLSSKVLLIDEVHAFDTYTSRLLDRLLWWCGRLGIPAILMLATLPAQRRDELIAEWRAGARVEPVATGDHATVEPSGWRLTWADAEEAPAAVPVVTEQDTRRVRLAPLSDDELVDWVLDRIGTHSSAMIVHSTLVRVQATATALKKALKSRNGGTVVRVLTRGPDDADRARIEEDLRCRLGPKSKYPRNVIVVGTSALENLDLDVDVLVSDPCPIDLLLQRLGRLHRHKHQDRAIKEKEIGLVGMAGQPAPAHGKVRFPRGPANLYGRYLLEVSWAVLAGRDQLSLPEDIPDLVHAVYAHDHQTLSSMQYRRSTDLADYRGHVPCVPRCDDHDSLRDLTERPGSPNQTRRNTGPQKDRS</sequence>
<proteinExistence type="inferred from homology"/>
<dbReference type="InterPro" id="IPR038257">
    <property type="entry name" value="CRISPR-assoc_Cas3_HD_sf"/>
</dbReference>
<evidence type="ECO:0000256" key="6">
    <source>
        <dbReference type="ARBA" id="ARBA00022801"/>
    </source>
</evidence>
<feature type="compositionally biased region" description="Basic and acidic residues" evidence="10">
    <location>
        <begin position="778"/>
        <end position="789"/>
    </location>
</feature>
<dbReference type="InterPro" id="IPR006474">
    <property type="entry name" value="Helicase_Cas3_CRISPR-ass_core"/>
</dbReference>
<evidence type="ECO:0000256" key="2">
    <source>
        <dbReference type="ARBA" id="ARBA00009046"/>
    </source>
</evidence>
<name>A0A840QFW8_9PSEU</name>
<comment type="caution">
    <text evidence="12">The sequence shown here is derived from an EMBL/GenBank/DDBJ whole genome shotgun (WGS) entry which is preliminary data.</text>
</comment>
<evidence type="ECO:0000256" key="10">
    <source>
        <dbReference type="SAM" id="MobiDB-lite"/>
    </source>
</evidence>
<dbReference type="CDD" id="cd17930">
    <property type="entry name" value="DEXHc_cas3"/>
    <property type="match status" value="1"/>
</dbReference>
<dbReference type="GO" id="GO:0046872">
    <property type="term" value="F:metal ion binding"/>
    <property type="evidence" value="ECO:0007669"/>
    <property type="project" value="UniProtKB-KW"/>
</dbReference>
<keyword evidence="4" id="KW-0479">Metal-binding</keyword>
<gene>
    <name evidence="12" type="ORF">BJ970_004919</name>
</gene>
<evidence type="ECO:0000256" key="9">
    <source>
        <dbReference type="ARBA" id="ARBA00023118"/>
    </source>
</evidence>
<evidence type="ECO:0000259" key="11">
    <source>
        <dbReference type="PROSITE" id="PS51643"/>
    </source>
</evidence>
<dbReference type="InterPro" id="IPR054712">
    <property type="entry name" value="Cas3-like_dom"/>
</dbReference>
<dbReference type="GO" id="GO:0051607">
    <property type="term" value="P:defense response to virus"/>
    <property type="evidence" value="ECO:0007669"/>
    <property type="project" value="UniProtKB-KW"/>
</dbReference>
<evidence type="ECO:0000256" key="8">
    <source>
        <dbReference type="ARBA" id="ARBA00022840"/>
    </source>
</evidence>
<evidence type="ECO:0000313" key="12">
    <source>
        <dbReference type="EMBL" id="MBB5157385.1"/>
    </source>
</evidence>
<dbReference type="NCBIfam" id="TIGR01587">
    <property type="entry name" value="cas3_core"/>
    <property type="match status" value="1"/>
</dbReference>
<feature type="compositionally biased region" description="Polar residues" evidence="10">
    <location>
        <begin position="793"/>
        <end position="808"/>
    </location>
</feature>
<dbReference type="Proteomes" id="UP000584374">
    <property type="component" value="Unassembled WGS sequence"/>
</dbReference>
<dbReference type="GO" id="GO:0005524">
    <property type="term" value="F:ATP binding"/>
    <property type="evidence" value="ECO:0007669"/>
    <property type="project" value="UniProtKB-KW"/>
</dbReference>
<keyword evidence="6 12" id="KW-0378">Hydrolase</keyword>